<dbReference type="Proteomes" id="UP000077755">
    <property type="component" value="Chromosome 9"/>
</dbReference>
<dbReference type="PANTHER" id="PTHR37183:SF1">
    <property type="entry name" value="PLANT THIONIN FAMILY PROTEIN"/>
    <property type="match status" value="1"/>
</dbReference>
<proteinExistence type="predicted"/>
<dbReference type="EMBL" id="CP093351">
    <property type="protein sequence ID" value="WOH14121.1"/>
    <property type="molecule type" value="Genomic_DNA"/>
</dbReference>
<keyword evidence="2" id="KW-1185">Reference proteome</keyword>
<sequence length="70" mass="7847">MEKKVMIAALFLAMFVLSSDIKLVQSDSDDCIDACYTSCVFPGDDTGEARVECEKQCDERCAKEANRWES</sequence>
<reference evidence="1" key="1">
    <citation type="journal article" date="2016" name="Nat. Genet.">
        <title>A high-quality carrot genome assembly provides new insights into carotenoid accumulation and asterid genome evolution.</title>
        <authorList>
            <person name="Iorizzo M."/>
            <person name="Ellison S."/>
            <person name="Senalik D."/>
            <person name="Zeng P."/>
            <person name="Satapoomin P."/>
            <person name="Huang J."/>
            <person name="Bowman M."/>
            <person name="Iovene M."/>
            <person name="Sanseverino W."/>
            <person name="Cavagnaro P."/>
            <person name="Yildiz M."/>
            <person name="Macko-Podgorni A."/>
            <person name="Moranska E."/>
            <person name="Grzebelus E."/>
            <person name="Grzebelus D."/>
            <person name="Ashrafi H."/>
            <person name="Zheng Z."/>
            <person name="Cheng S."/>
            <person name="Spooner D."/>
            <person name="Van Deynze A."/>
            <person name="Simon P."/>
        </authorList>
    </citation>
    <scope>NUCLEOTIDE SEQUENCE</scope>
    <source>
        <tissue evidence="1">Leaf</tissue>
    </source>
</reference>
<protein>
    <submittedName>
        <fullName evidence="1">Uncharacterized protein</fullName>
    </submittedName>
</protein>
<name>A0A175YEG9_DAUCS</name>
<evidence type="ECO:0000313" key="2">
    <source>
        <dbReference type="Proteomes" id="UP000077755"/>
    </source>
</evidence>
<dbReference type="Gramene" id="KZM81611">
    <property type="protein sequence ID" value="KZM81611"/>
    <property type="gene ID" value="DCAR_029224"/>
</dbReference>
<evidence type="ECO:0000313" key="1">
    <source>
        <dbReference type="EMBL" id="WOH14121.1"/>
    </source>
</evidence>
<reference evidence="1" key="2">
    <citation type="submission" date="2022-03" db="EMBL/GenBank/DDBJ databases">
        <title>Draft title - Genomic analysis of global carrot germplasm unveils the trajectory of domestication and the origin of high carotenoid orange carrot.</title>
        <authorList>
            <person name="Iorizzo M."/>
            <person name="Ellison S."/>
            <person name="Senalik D."/>
            <person name="Macko-Podgorni A."/>
            <person name="Grzebelus D."/>
            <person name="Bostan H."/>
            <person name="Rolling W."/>
            <person name="Curaba J."/>
            <person name="Simon P."/>
        </authorList>
    </citation>
    <scope>NUCLEOTIDE SEQUENCE</scope>
    <source>
        <tissue evidence="1">Leaf</tissue>
    </source>
</reference>
<dbReference type="AlphaFoldDB" id="A0A175YEG9"/>
<dbReference type="PANTHER" id="PTHR37183">
    <property type="entry name" value="PLANT THIONIN FAMILY PROTEIN"/>
    <property type="match status" value="1"/>
</dbReference>
<organism evidence="1 2">
    <name type="scientific">Daucus carota subsp. sativus</name>
    <name type="common">Carrot</name>
    <dbReference type="NCBI Taxonomy" id="79200"/>
    <lineage>
        <taxon>Eukaryota</taxon>
        <taxon>Viridiplantae</taxon>
        <taxon>Streptophyta</taxon>
        <taxon>Embryophyta</taxon>
        <taxon>Tracheophyta</taxon>
        <taxon>Spermatophyta</taxon>
        <taxon>Magnoliopsida</taxon>
        <taxon>eudicotyledons</taxon>
        <taxon>Gunneridae</taxon>
        <taxon>Pentapetalae</taxon>
        <taxon>asterids</taxon>
        <taxon>campanulids</taxon>
        <taxon>Apiales</taxon>
        <taxon>Apiaceae</taxon>
        <taxon>Apioideae</taxon>
        <taxon>Scandiceae</taxon>
        <taxon>Daucinae</taxon>
        <taxon>Daucus</taxon>
        <taxon>Daucus sect. Daucus</taxon>
    </lineage>
</organism>
<accession>A0A175YEG9</accession>
<gene>
    <name evidence="1" type="ORF">DCAR_0933637</name>
</gene>